<organism evidence="1">
    <name type="scientific">viral metagenome</name>
    <dbReference type="NCBI Taxonomy" id="1070528"/>
    <lineage>
        <taxon>unclassified sequences</taxon>
        <taxon>metagenomes</taxon>
        <taxon>organismal metagenomes</taxon>
    </lineage>
</organism>
<accession>A0A6C0KP61</accession>
<proteinExistence type="predicted"/>
<dbReference type="AlphaFoldDB" id="A0A6C0KP61"/>
<evidence type="ECO:0000313" key="1">
    <source>
        <dbReference type="EMBL" id="QHU19795.1"/>
    </source>
</evidence>
<reference evidence="1" key="1">
    <citation type="journal article" date="2020" name="Nature">
        <title>Giant virus diversity and host interactions through global metagenomics.</title>
        <authorList>
            <person name="Schulz F."/>
            <person name="Roux S."/>
            <person name="Paez-Espino D."/>
            <person name="Jungbluth S."/>
            <person name="Walsh D.A."/>
            <person name="Denef V.J."/>
            <person name="McMahon K.D."/>
            <person name="Konstantinidis K.T."/>
            <person name="Eloe-Fadrosh E.A."/>
            <person name="Kyrpides N.C."/>
            <person name="Woyke T."/>
        </authorList>
    </citation>
    <scope>NUCLEOTIDE SEQUENCE</scope>
    <source>
        <strain evidence="1">GVMAG-S-3300013014-113</strain>
    </source>
</reference>
<name>A0A6C0KP61_9ZZZZ</name>
<protein>
    <submittedName>
        <fullName evidence="1">Uncharacterized protein</fullName>
    </submittedName>
</protein>
<sequence length="548" mass="60291">MSLTNKIVANIKKTNADVKSFANTTNVVCIDTSNNRIGINTKTPRYSIDISGVGPTNLIYVNKLEVGANASIRDISCLNNLDASSATIRYINYTNISGSSITSKSINTISAEIFDLSISKLVLNNFNTTNIDTSYLRVYNRVDVCGNMTIRNLTVTGDFSGGNSTSFSSLVITTSTFTTMNSTNSFIRNIDCSTIKVDICANFNGPVFCKNNLDISIGSFQTLSGNILNSVNFRALTISCERLFARDCSINGTLTVSNIRDLRGNPIIRDGGIVTSPETNSAFGNITVSNKLDIPNNCDISNLRINKRLDFSNVASLILPTYSLVHSSNESKSVALDMFNISMNRIKIYNSNSAWTNIYTKNHYASLDLNREISGNTETTTLGNGAVNYFIENSNNLIYSNNNNNNNTVYKYIPLQFKVIDTREANSGNAIFNIVNGKLRVPDVSGIYEINATVSMKYLNRIPGDVEPNNYSFGLYNSSSTTIIQSYVEHINNILTFDNSFNYSSISLNYIGPLFNNSDGFIFLISSAKDINYLVIHKFSGSIKLLNS</sequence>
<dbReference type="EMBL" id="MN740956">
    <property type="protein sequence ID" value="QHU19795.1"/>
    <property type="molecule type" value="Genomic_DNA"/>
</dbReference>